<name>A0A811MGV2_9POAL</name>
<gene>
    <name evidence="3" type="ORF">NCGR_LOCUS5867</name>
</gene>
<feature type="transmembrane region" description="Helical" evidence="2">
    <location>
        <begin position="224"/>
        <end position="245"/>
    </location>
</feature>
<feature type="compositionally biased region" description="Gly residues" evidence="1">
    <location>
        <begin position="60"/>
        <end position="73"/>
    </location>
</feature>
<evidence type="ECO:0000256" key="2">
    <source>
        <dbReference type="SAM" id="Phobius"/>
    </source>
</evidence>
<comment type="caution">
    <text evidence="3">The sequence shown here is derived from an EMBL/GenBank/DDBJ whole genome shotgun (WGS) entry which is preliminary data.</text>
</comment>
<evidence type="ECO:0000313" key="3">
    <source>
        <dbReference type="EMBL" id="CAD6209673.1"/>
    </source>
</evidence>
<keyword evidence="2" id="KW-0472">Membrane</keyword>
<accession>A0A811MGV2</accession>
<keyword evidence="2" id="KW-1133">Transmembrane helix</keyword>
<feature type="compositionally biased region" description="Basic residues" evidence="1">
    <location>
        <begin position="17"/>
        <end position="28"/>
    </location>
</feature>
<dbReference type="AlphaFoldDB" id="A0A811MGV2"/>
<proteinExistence type="predicted"/>
<protein>
    <submittedName>
        <fullName evidence="3">Uncharacterized protein</fullName>
    </submittedName>
</protein>
<dbReference type="EMBL" id="CAJGYO010000002">
    <property type="protein sequence ID" value="CAD6209673.1"/>
    <property type="molecule type" value="Genomic_DNA"/>
</dbReference>
<feature type="compositionally biased region" description="Gly residues" evidence="1">
    <location>
        <begin position="149"/>
        <end position="163"/>
    </location>
</feature>
<evidence type="ECO:0000256" key="1">
    <source>
        <dbReference type="SAM" id="MobiDB-lite"/>
    </source>
</evidence>
<sequence>MSAQPQPQIQTQSTERKRGKISRTHGRTRGGGAAATPLPAAASRFGAGATDEAAEASCPRGGGAGARPRGGGAEARCGVVGVDGRRGASASQIQGSPAVGVADDARLWLAELGRRGSTVARRRGGAGRLGWSMAWLPAAEKRAERRSGWGDGGAGCGGPGSGTGDQEIGCSEAEIGHHGRLTRVRSRAIKSRVNRMQNSRVPYRISLKKMNCSELWTQQWFSEFFFFESVMMLVFSANLLVIYTYSIM</sequence>
<keyword evidence="4" id="KW-1185">Reference proteome</keyword>
<feature type="region of interest" description="Disordered" evidence="1">
    <location>
        <begin position="1"/>
        <end position="73"/>
    </location>
</feature>
<keyword evidence="2" id="KW-0812">Transmembrane</keyword>
<dbReference type="Proteomes" id="UP000604825">
    <property type="component" value="Unassembled WGS sequence"/>
</dbReference>
<evidence type="ECO:0000313" key="4">
    <source>
        <dbReference type="Proteomes" id="UP000604825"/>
    </source>
</evidence>
<feature type="region of interest" description="Disordered" evidence="1">
    <location>
        <begin position="146"/>
        <end position="169"/>
    </location>
</feature>
<organism evidence="3 4">
    <name type="scientific">Miscanthus lutarioriparius</name>
    <dbReference type="NCBI Taxonomy" id="422564"/>
    <lineage>
        <taxon>Eukaryota</taxon>
        <taxon>Viridiplantae</taxon>
        <taxon>Streptophyta</taxon>
        <taxon>Embryophyta</taxon>
        <taxon>Tracheophyta</taxon>
        <taxon>Spermatophyta</taxon>
        <taxon>Magnoliopsida</taxon>
        <taxon>Liliopsida</taxon>
        <taxon>Poales</taxon>
        <taxon>Poaceae</taxon>
        <taxon>PACMAD clade</taxon>
        <taxon>Panicoideae</taxon>
        <taxon>Andropogonodae</taxon>
        <taxon>Andropogoneae</taxon>
        <taxon>Saccharinae</taxon>
        <taxon>Miscanthus</taxon>
    </lineage>
</organism>
<feature type="compositionally biased region" description="Polar residues" evidence="1">
    <location>
        <begin position="1"/>
        <end position="13"/>
    </location>
</feature>
<reference evidence="3" key="1">
    <citation type="submission" date="2020-10" db="EMBL/GenBank/DDBJ databases">
        <authorList>
            <person name="Han B."/>
            <person name="Lu T."/>
            <person name="Zhao Q."/>
            <person name="Huang X."/>
            <person name="Zhao Y."/>
        </authorList>
    </citation>
    <scope>NUCLEOTIDE SEQUENCE</scope>
</reference>